<dbReference type="EMBL" id="JXJN01001976">
    <property type="status" value="NOT_ANNOTATED_CDS"/>
    <property type="molecule type" value="Genomic_DNA"/>
</dbReference>
<dbReference type="STRING" id="67801.A0A1B0AQN9"/>
<organism evidence="2 3">
    <name type="scientific">Glossina palpalis gambiensis</name>
    <dbReference type="NCBI Taxonomy" id="67801"/>
    <lineage>
        <taxon>Eukaryota</taxon>
        <taxon>Metazoa</taxon>
        <taxon>Ecdysozoa</taxon>
        <taxon>Arthropoda</taxon>
        <taxon>Hexapoda</taxon>
        <taxon>Insecta</taxon>
        <taxon>Pterygota</taxon>
        <taxon>Neoptera</taxon>
        <taxon>Endopterygota</taxon>
        <taxon>Diptera</taxon>
        <taxon>Brachycera</taxon>
        <taxon>Muscomorpha</taxon>
        <taxon>Hippoboscoidea</taxon>
        <taxon>Glossinidae</taxon>
        <taxon>Glossina</taxon>
    </lineage>
</organism>
<evidence type="ECO:0000256" key="1">
    <source>
        <dbReference type="SAM" id="MobiDB-lite"/>
    </source>
</evidence>
<dbReference type="VEuPathDB" id="VectorBase:GPPI005067"/>
<sequence>MCKGNSSEIRKIETKIKHQHGNTLPAHYSTKSKLQKLALNFLKETIQEHDGGHDSVEDSISSLKLVKMKLANSVEFGDAVLTQKKRVHDIIRAASGDAVKNNLFAHANVRDKRTAIITSKSLPKAVQELLKQSDKAQGNNPNKSAIMFELESQQESGSKNK</sequence>
<evidence type="ECO:0000313" key="2">
    <source>
        <dbReference type="EnsemblMetazoa" id="GPPI005067-PA"/>
    </source>
</evidence>
<evidence type="ECO:0008006" key="4">
    <source>
        <dbReference type="Google" id="ProtNLM"/>
    </source>
</evidence>
<feature type="compositionally biased region" description="Polar residues" evidence="1">
    <location>
        <begin position="151"/>
        <end position="161"/>
    </location>
</feature>
<dbReference type="Proteomes" id="UP000092460">
    <property type="component" value="Unassembled WGS sequence"/>
</dbReference>
<accession>A0A1B0AQN9</accession>
<proteinExistence type="predicted"/>
<keyword evidence="3" id="KW-1185">Reference proteome</keyword>
<dbReference type="InterPro" id="IPR036397">
    <property type="entry name" value="RNaseH_sf"/>
</dbReference>
<protein>
    <recommendedName>
        <fullName evidence="4">Exonuclease domain-containing protein</fullName>
    </recommendedName>
</protein>
<dbReference type="EMBL" id="JXJN01001977">
    <property type="status" value="NOT_ANNOTATED_CDS"/>
    <property type="molecule type" value="Genomic_DNA"/>
</dbReference>
<dbReference type="EnsemblMetazoa" id="GPPI005067-RA">
    <property type="protein sequence ID" value="GPPI005067-PA"/>
    <property type="gene ID" value="GPPI005067"/>
</dbReference>
<reference evidence="2" key="2">
    <citation type="submission" date="2020-05" db="UniProtKB">
        <authorList>
            <consortium name="EnsemblMetazoa"/>
        </authorList>
    </citation>
    <scope>IDENTIFICATION</scope>
    <source>
        <strain evidence="2">IAEA</strain>
    </source>
</reference>
<dbReference type="GO" id="GO:0003676">
    <property type="term" value="F:nucleic acid binding"/>
    <property type="evidence" value="ECO:0007669"/>
    <property type="project" value="InterPro"/>
</dbReference>
<name>A0A1B0AQN9_9MUSC</name>
<feature type="region of interest" description="Disordered" evidence="1">
    <location>
        <begin position="132"/>
        <end position="161"/>
    </location>
</feature>
<dbReference type="Gene3D" id="3.30.420.10">
    <property type="entry name" value="Ribonuclease H-like superfamily/Ribonuclease H"/>
    <property type="match status" value="1"/>
</dbReference>
<evidence type="ECO:0000313" key="3">
    <source>
        <dbReference type="Proteomes" id="UP000092460"/>
    </source>
</evidence>
<reference evidence="3" key="1">
    <citation type="submission" date="2015-01" db="EMBL/GenBank/DDBJ databases">
        <authorList>
            <person name="Aksoy S."/>
            <person name="Warren W."/>
            <person name="Wilson R.K."/>
        </authorList>
    </citation>
    <scope>NUCLEOTIDE SEQUENCE [LARGE SCALE GENOMIC DNA]</scope>
    <source>
        <strain evidence="3">IAEA</strain>
    </source>
</reference>
<dbReference type="AlphaFoldDB" id="A0A1B0AQN9"/>